<sequence length="264" mass="30187">MNIREYYQKMSHSNFHASSISLGLAVIFFIGHVVGLIPGPIILITAPFMLISIALYIVHRIYESRIKELPRDLYGTNPGLLDAEHILLTFLPAPTLRLLLFAPDGNLMGEIRDRNMKWFMWMVPNFLSMLLAKRYDLVNPEGHVLAEYHIGRGLFNEMAIMDEEGSLIGSYQEKRTFMKNEGMIYKEDGTEWMPIDTPGSLNSFEIATIDGKKIVTYQEGWMPVEWGRRFKTNTPILTFSSPVEKIPRLIIFGFCAAALNHRSN</sequence>
<protein>
    <submittedName>
        <fullName evidence="2">Uncharacterized protein</fullName>
    </submittedName>
</protein>
<organism evidence="2 3">
    <name type="scientific">Peribacillus simplex</name>
    <dbReference type="NCBI Taxonomy" id="1478"/>
    <lineage>
        <taxon>Bacteria</taxon>
        <taxon>Bacillati</taxon>
        <taxon>Bacillota</taxon>
        <taxon>Bacilli</taxon>
        <taxon>Bacillales</taxon>
        <taxon>Bacillaceae</taxon>
        <taxon>Peribacillus</taxon>
    </lineage>
</organism>
<evidence type="ECO:0000313" key="2">
    <source>
        <dbReference type="EMBL" id="KWW22426.1"/>
    </source>
</evidence>
<dbReference type="RefSeq" id="WP_061140471.1">
    <property type="nucleotide sequence ID" value="NZ_LNNH01000004.1"/>
</dbReference>
<feature type="transmembrane region" description="Helical" evidence="1">
    <location>
        <begin position="37"/>
        <end position="58"/>
    </location>
</feature>
<comment type="caution">
    <text evidence="2">The sequence shown here is derived from an EMBL/GenBank/DDBJ whole genome shotgun (WGS) entry which is preliminary data.</text>
</comment>
<name>A0A120GR75_9BACI</name>
<dbReference type="EMBL" id="LNNH01000004">
    <property type="protein sequence ID" value="KWW22426.1"/>
    <property type="molecule type" value="Genomic_DNA"/>
</dbReference>
<feature type="transmembrane region" description="Helical" evidence="1">
    <location>
        <begin position="12"/>
        <end position="31"/>
    </location>
</feature>
<keyword evidence="1" id="KW-1133">Transmembrane helix</keyword>
<dbReference type="Proteomes" id="UP000064189">
    <property type="component" value="Unassembled WGS sequence"/>
</dbReference>
<proteinExistence type="predicted"/>
<keyword evidence="3" id="KW-1185">Reference proteome</keyword>
<keyword evidence="1" id="KW-0812">Transmembrane</keyword>
<evidence type="ECO:0000313" key="3">
    <source>
        <dbReference type="Proteomes" id="UP000064189"/>
    </source>
</evidence>
<gene>
    <name evidence="2" type="ORF">AS888_12895</name>
</gene>
<evidence type="ECO:0000256" key="1">
    <source>
        <dbReference type="SAM" id="Phobius"/>
    </source>
</evidence>
<dbReference type="AlphaFoldDB" id="A0A120GR75"/>
<reference evidence="2 3" key="1">
    <citation type="submission" date="2015-11" db="EMBL/GenBank/DDBJ databases">
        <title>Genome Sequence of Bacillus simplex strain VanAntwerpen2.</title>
        <authorList>
            <person name="Couger M.B."/>
        </authorList>
    </citation>
    <scope>NUCLEOTIDE SEQUENCE [LARGE SCALE GENOMIC DNA]</scope>
    <source>
        <strain evidence="2 3">VanAntwerpen02</strain>
    </source>
</reference>
<accession>A0A120GR75</accession>
<keyword evidence="1" id="KW-0472">Membrane</keyword>